<gene>
    <name evidence="1" type="ORF">LEP1GSC043_4822</name>
</gene>
<sequence>MDIHPEIKDPLLRALADNSDYKPELALEAGEKLLAQRAERKDVKQILKDLISICYKQWGEYIHIKTPKGKKKFEFFNQNEKRFRYILETGDFSTPVSIANVADPIAEIVGLIPFIYKNKKKYKVYQTIEDNSFYHVHAIQEIISKTKYHDVTIAQVEEAVKKSDYVEYTIKKNGDMYIKVKK</sequence>
<comment type="caution">
    <text evidence="1">The sequence shown here is derived from an EMBL/GenBank/DDBJ whole genome shotgun (WGS) entry which is preliminary data.</text>
</comment>
<dbReference type="AlphaFoldDB" id="N1U794"/>
<evidence type="ECO:0000313" key="2">
    <source>
        <dbReference type="Proteomes" id="UP000012249"/>
    </source>
</evidence>
<reference evidence="1 2" key="1">
    <citation type="submission" date="2013-02" db="EMBL/GenBank/DDBJ databases">
        <authorList>
            <person name="Harkins D.M."/>
            <person name="Durkin A.S."/>
            <person name="Brinkac L.M."/>
            <person name="Haft D.H."/>
            <person name="Selengut J.D."/>
            <person name="Sanka R."/>
            <person name="DePew J."/>
            <person name="Purushe J."/>
            <person name="Haake D.A."/>
            <person name="Matsunaga J."/>
            <person name="Vinetz J.M."/>
            <person name="Sutton G.G."/>
            <person name="Nierman W.C."/>
            <person name="Fouts D.E."/>
        </authorList>
    </citation>
    <scope>NUCLEOTIDE SEQUENCE [LARGE SCALE GENOMIC DNA]</scope>
    <source>
        <strain evidence="1 2">Ecochallenge</strain>
    </source>
</reference>
<proteinExistence type="predicted"/>
<name>N1U794_9LEPT</name>
<dbReference type="EMBL" id="AHMI02000198">
    <property type="protein sequence ID" value="EMY14061.1"/>
    <property type="molecule type" value="Genomic_DNA"/>
</dbReference>
<dbReference type="Proteomes" id="UP000012249">
    <property type="component" value="Unassembled WGS sequence"/>
</dbReference>
<evidence type="ECO:0000313" key="1">
    <source>
        <dbReference type="EMBL" id="EMY14061.1"/>
    </source>
</evidence>
<protein>
    <submittedName>
        <fullName evidence="1">Uncharacterized protein</fullName>
    </submittedName>
</protein>
<organism evidence="1 2">
    <name type="scientific">Leptospira weilii str. Ecochallenge</name>
    <dbReference type="NCBI Taxonomy" id="1049986"/>
    <lineage>
        <taxon>Bacteria</taxon>
        <taxon>Pseudomonadati</taxon>
        <taxon>Spirochaetota</taxon>
        <taxon>Spirochaetia</taxon>
        <taxon>Leptospirales</taxon>
        <taxon>Leptospiraceae</taxon>
        <taxon>Leptospira</taxon>
    </lineage>
</organism>
<accession>N1U794</accession>